<evidence type="ECO:0000313" key="3">
    <source>
        <dbReference type="Proteomes" id="UP000471521"/>
    </source>
</evidence>
<dbReference type="EMBL" id="WUUU01000063">
    <property type="protein sequence ID" value="MXR20799.1"/>
    <property type="molecule type" value="Genomic_DNA"/>
</dbReference>
<evidence type="ECO:0000313" key="2">
    <source>
        <dbReference type="EMBL" id="MXR20799.1"/>
    </source>
</evidence>
<accession>A0A6B0ST93</accession>
<dbReference type="Gene3D" id="3.40.50.10900">
    <property type="entry name" value="PAC-like subunit"/>
    <property type="match status" value="1"/>
</dbReference>
<proteinExistence type="predicted"/>
<dbReference type="InterPro" id="IPR019151">
    <property type="entry name" value="Proteasome_assmbl_chaperone_2"/>
</dbReference>
<feature type="compositionally biased region" description="Low complexity" evidence="1">
    <location>
        <begin position="229"/>
        <end position="246"/>
    </location>
</feature>
<comment type="caution">
    <text evidence="2">The sequence shown here is derived from an EMBL/GenBank/DDBJ whole genome shotgun (WGS) entry which is preliminary data.</text>
</comment>
<dbReference type="GO" id="GO:0000502">
    <property type="term" value="C:proteasome complex"/>
    <property type="evidence" value="ECO:0007669"/>
    <property type="project" value="UniProtKB-KW"/>
</dbReference>
<dbReference type="SUPFAM" id="SSF159659">
    <property type="entry name" value="Cgl1923-like"/>
    <property type="match status" value="1"/>
</dbReference>
<dbReference type="AlphaFoldDB" id="A0A6B0ST93"/>
<reference evidence="2 3" key="1">
    <citation type="submission" date="2019-12" db="EMBL/GenBank/DDBJ databases">
        <title>Isolation and characterization of three novel carbon monoxide-oxidizing members of Halobacteria from salione crusts and soils.</title>
        <authorList>
            <person name="Myers M.R."/>
            <person name="King G.M."/>
        </authorList>
    </citation>
    <scope>NUCLEOTIDE SEQUENCE [LARGE SCALE GENOMIC DNA]</scope>
    <source>
        <strain evidence="2 3">PCN9</strain>
    </source>
</reference>
<dbReference type="PANTHER" id="PTHR35610:SF8">
    <property type="entry name" value="3-ISOPROPYLMALATE DEHYDRATASE"/>
    <property type="match status" value="1"/>
</dbReference>
<feature type="region of interest" description="Disordered" evidence="1">
    <location>
        <begin position="229"/>
        <end position="252"/>
    </location>
</feature>
<dbReference type="InterPro" id="IPR038389">
    <property type="entry name" value="PSMG2_sf"/>
</dbReference>
<organism evidence="2 3">
    <name type="scientific">Halobacterium bonnevillei</name>
    <dbReference type="NCBI Taxonomy" id="2692200"/>
    <lineage>
        <taxon>Archaea</taxon>
        <taxon>Methanobacteriati</taxon>
        <taxon>Methanobacteriota</taxon>
        <taxon>Stenosarchaea group</taxon>
        <taxon>Halobacteria</taxon>
        <taxon>Halobacteriales</taxon>
        <taxon>Halobacteriaceae</taxon>
        <taxon>Halobacterium</taxon>
    </lineage>
</organism>
<gene>
    <name evidence="2" type="ORF">GRX66_09370</name>
</gene>
<evidence type="ECO:0000256" key="1">
    <source>
        <dbReference type="SAM" id="MobiDB-lite"/>
    </source>
</evidence>
<dbReference type="Proteomes" id="UP000471521">
    <property type="component" value="Unassembled WGS sequence"/>
</dbReference>
<dbReference type="RefSeq" id="WP_325064029.1">
    <property type="nucleotide sequence ID" value="NZ_WUUU01000063.1"/>
</dbReference>
<keyword evidence="2" id="KW-0647">Proteasome</keyword>
<protein>
    <submittedName>
        <fullName evidence="2">Proteasome assembly chaperone family protein</fullName>
    </submittedName>
</protein>
<keyword evidence="3" id="KW-1185">Reference proteome</keyword>
<dbReference type="Pfam" id="PF09754">
    <property type="entry name" value="PAC2"/>
    <property type="match status" value="1"/>
</dbReference>
<dbReference type="PANTHER" id="PTHR35610">
    <property type="entry name" value="3-ISOPROPYLMALATE DEHYDRATASE-RELATED"/>
    <property type="match status" value="1"/>
</dbReference>
<sequence length="252" mass="27090">MTKNSPARYEKARELTADSPTLIEGLPGLGLVASIAVDQITNQLGLAQHGTIISEDVPSVAAFDEGRVRDSIRVYAGEDPDVMTLQSDVPIPPNAVDSLSQSVMNDVAEEFERAVFLAGAPANSEAAVGEVFGVATNDDLEDALTEAGISLAEGSGVIGGVTGALVEDCYHNDVPAAVLVVRSNPYMPDPKAARMVIEEALEPLVNFDIDTEELREQAEQIQQQKRQIAEQLQQFQQQQSQDQQPQTPGMYQ</sequence>
<name>A0A6B0ST93_9EURY</name>